<accession>A0A915ENJ3</accession>
<dbReference type="Pfam" id="PF00611">
    <property type="entry name" value="FCH"/>
    <property type="match status" value="1"/>
</dbReference>
<keyword evidence="2 3" id="KW-0728">SH3 domain</keyword>
<evidence type="ECO:0000256" key="1">
    <source>
        <dbReference type="ARBA" id="ARBA00004184"/>
    </source>
</evidence>
<keyword evidence="9" id="KW-1185">Reference proteome</keyword>
<feature type="compositionally biased region" description="Polar residues" evidence="6">
    <location>
        <begin position="378"/>
        <end position="387"/>
    </location>
</feature>
<sequence>MSVNTSTVHPTSSRSSSVSPANVVGFWDIGAYKDNVQRIRDGSEQLEELTKLVKERAEIESKYGKSLQVWYTKWHTFSDRQLPEGFVKQSLDGILSESKELARVHLAVKDRFNDETIGLFKKDNYHRSAIRGFKEAREIEEEFEKAQRQWKKLYEKVESTKKHYHSCCRAEKSAYIQMINSHADSSLSQDGADKARDRHDKCKQEVKKARSSYEQQLREITQFNNVYMENMAFVFEKCQQMELKRMKFVVEMLSGMQKVLVDLLSPPKLASIHKTMEESFATLGDTQLNADLKKWSMLHGTDVPANWPIYEEYTPEFRSISSTSTKSSAKNEGGVVLTKKILKSEDEMQRRSSIHGDMVVNNNCRQPSASSRLPCGSVSIQDVHSTTRSIQSSSNGGRSSHQPRRASSCESIQDNSTTNSDPPSSNPNSVNGDNGTVHSYTTNAKSTPSQMPVLEKGRSNGEQDQFETTDSFAMSTPQHPTVEKNASQKRGRTSSVLKEDKGIMNNHQYYAHIIQNNNNNSSSQKNGRDENHSPQIIYQAKEHSNGDGQVMAGTVKVLYDYKASDLDELSLVKGEYLEAIKGQDEMGWCTGIKNDKIGFFPAGYVCNVNR</sequence>
<dbReference type="InterPro" id="IPR036028">
    <property type="entry name" value="SH3-like_dom_sf"/>
</dbReference>
<evidence type="ECO:0000256" key="3">
    <source>
        <dbReference type="PROSITE-ProRule" id="PRU00192"/>
    </source>
</evidence>
<dbReference type="Gene3D" id="1.20.1270.60">
    <property type="entry name" value="Arfaptin homology (AH) domain/BAR domain"/>
    <property type="match status" value="1"/>
</dbReference>
<dbReference type="FunFam" id="1.20.1270.60:FF:000009">
    <property type="entry name" value="Protein kinase C and casein kinase substrate in neurons 2"/>
    <property type="match status" value="1"/>
</dbReference>
<dbReference type="InterPro" id="IPR031160">
    <property type="entry name" value="F_BAR_dom"/>
</dbReference>
<comment type="subcellular location">
    <subcellularLocation>
        <location evidence="1">Endomembrane system</location>
        <topology evidence="1">Peripheral membrane protein</topology>
    </subcellularLocation>
</comment>
<evidence type="ECO:0000259" key="7">
    <source>
        <dbReference type="PROSITE" id="PS50002"/>
    </source>
</evidence>
<reference evidence="10" key="1">
    <citation type="submission" date="2022-11" db="UniProtKB">
        <authorList>
            <consortium name="WormBaseParasite"/>
        </authorList>
    </citation>
    <scope>IDENTIFICATION</scope>
</reference>
<dbReference type="Gene3D" id="2.30.30.40">
    <property type="entry name" value="SH3 Domains"/>
    <property type="match status" value="1"/>
</dbReference>
<feature type="compositionally biased region" description="Polar residues" evidence="6">
    <location>
        <begin position="436"/>
        <end position="450"/>
    </location>
</feature>
<dbReference type="SUPFAM" id="SSF103657">
    <property type="entry name" value="BAR/IMD domain-like"/>
    <property type="match status" value="1"/>
</dbReference>
<dbReference type="GO" id="GO:0005768">
    <property type="term" value="C:endosome"/>
    <property type="evidence" value="ECO:0007669"/>
    <property type="project" value="TreeGrafter"/>
</dbReference>
<dbReference type="GO" id="GO:0005543">
    <property type="term" value="F:phospholipid binding"/>
    <property type="evidence" value="ECO:0007669"/>
    <property type="project" value="TreeGrafter"/>
</dbReference>
<evidence type="ECO:0000259" key="8">
    <source>
        <dbReference type="PROSITE" id="PS51741"/>
    </source>
</evidence>
<feature type="compositionally biased region" description="Polar residues" evidence="6">
    <location>
        <begin position="360"/>
        <end position="371"/>
    </location>
</feature>
<feature type="compositionally biased region" description="Low complexity" evidence="6">
    <location>
        <begin position="414"/>
        <end position="435"/>
    </location>
</feature>
<dbReference type="PRINTS" id="PR00452">
    <property type="entry name" value="SH3DOMAIN"/>
</dbReference>
<evidence type="ECO:0000256" key="4">
    <source>
        <dbReference type="PROSITE-ProRule" id="PRU01077"/>
    </source>
</evidence>
<dbReference type="InterPro" id="IPR027267">
    <property type="entry name" value="AH/BAR_dom_sf"/>
</dbReference>
<protein>
    <submittedName>
        <fullName evidence="10">Uncharacterized protein</fullName>
    </submittedName>
</protein>
<dbReference type="AlphaFoldDB" id="A0A915ENJ3"/>
<evidence type="ECO:0000256" key="6">
    <source>
        <dbReference type="SAM" id="MobiDB-lite"/>
    </source>
</evidence>
<dbReference type="GO" id="GO:0007010">
    <property type="term" value="P:cytoskeleton organization"/>
    <property type="evidence" value="ECO:0007669"/>
    <property type="project" value="TreeGrafter"/>
</dbReference>
<dbReference type="SMART" id="SM00326">
    <property type="entry name" value="SH3"/>
    <property type="match status" value="1"/>
</dbReference>
<dbReference type="InterPro" id="IPR001060">
    <property type="entry name" value="FCH_dom"/>
</dbReference>
<dbReference type="PANTHER" id="PTHR23065:SF11">
    <property type="entry name" value="SYNDAPIN, ISOFORM C"/>
    <property type="match status" value="1"/>
</dbReference>
<feature type="coiled-coil region" evidence="5">
    <location>
        <begin position="192"/>
        <end position="219"/>
    </location>
</feature>
<dbReference type="GO" id="GO:0005886">
    <property type="term" value="C:plasma membrane"/>
    <property type="evidence" value="ECO:0007669"/>
    <property type="project" value="TreeGrafter"/>
</dbReference>
<feature type="domain" description="F-BAR" evidence="8">
    <location>
        <begin position="16"/>
        <end position="288"/>
    </location>
</feature>
<dbReference type="GO" id="GO:0030100">
    <property type="term" value="P:regulation of endocytosis"/>
    <property type="evidence" value="ECO:0007669"/>
    <property type="project" value="TreeGrafter"/>
</dbReference>
<dbReference type="SUPFAM" id="SSF50044">
    <property type="entry name" value="SH3-domain"/>
    <property type="match status" value="1"/>
</dbReference>
<dbReference type="SMART" id="SM00055">
    <property type="entry name" value="FCH"/>
    <property type="match status" value="1"/>
</dbReference>
<feature type="compositionally biased region" description="Polar residues" evidence="6">
    <location>
        <begin position="462"/>
        <end position="479"/>
    </location>
</feature>
<dbReference type="PANTHER" id="PTHR23065">
    <property type="entry name" value="PROLINE-SERINE-THREONINE PHOSPHATASE INTERACTING PROTEIN 1"/>
    <property type="match status" value="1"/>
</dbReference>
<dbReference type="GO" id="GO:0097320">
    <property type="term" value="P:plasma membrane tubulation"/>
    <property type="evidence" value="ECO:0007669"/>
    <property type="project" value="TreeGrafter"/>
</dbReference>
<dbReference type="WBParaSite" id="jg8136">
    <property type="protein sequence ID" value="jg8136"/>
    <property type="gene ID" value="jg8136"/>
</dbReference>
<feature type="domain" description="SH3" evidence="7">
    <location>
        <begin position="550"/>
        <end position="610"/>
    </location>
</feature>
<dbReference type="Proteomes" id="UP000887574">
    <property type="component" value="Unplaced"/>
</dbReference>
<evidence type="ECO:0000256" key="2">
    <source>
        <dbReference type="ARBA" id="ARBA00022443"/>
    </source>
</evidence>
<dbReference type="Pfam" id="PF00018">
    <property type="entry name" value="SH3_1"/>
    <property type="match status" value="1"/>
</dbReference>
<name>A0A915ENJ3_9BILA</name>
<organism evidence="9 10">
    <name type="scientific">Ditylenchus dipsaci</name>
    <dbReference type="NCBI Taxonomy" id="166011"/>
    <lineage>
        <taxon>Eukaryota</taxon>
        <taxon>Metazoa</taxon>
        <taxon>Ecdysozoa</taxon>
        <taxon>Nematoda</taxon>
        <taxon>Chromadorea</taxon>
        <taxon>Rhabditida</taxon>
        <taxon>Tylenchina</taxon>
        <taxon>Tylenchomorpha</taxon>
        <taxon>Sphaerularioidea</taxon>
        <taxon>Anguinidae</taxon>
        <taxon>Anguininae</taxon>
        <taxon>Ditylenchus</taxon>
    </lineage>
</organism>
<dbReference type="InterPro" id="IPR001452">
    <property type="entry name" value="SH3_domain"/>
</dbReference>
<evidence type="ECO:0000313" key="9">
    <source>
        <dbReference type="Proteomes" id="UP000887574"/>
    </source>
</evidence>
<dbReference type="PROSITE" id="PS50002">
    <property type="entry name" value="SH3"/>
    <property type="match status" value="1"/>
</dbReference>
<keyword evidence="4 5" id="KW-0175">Coiled coil</keyword>
<evidence type="ECO:0000313" key="10">
    <source>
        <dbReference type="WBParaSite" id="jg8136"/>
    </source>
</evidence>
<feature type="compositionally biased region" description="Low complexity" evidence="6">
    <location>
        <begin position="388"/>
        <end position="400"/>
    </location>
</feature>
<evidence type="ECO:0000256" key="5">
    <source>
        <dbReference type="SAM" id="Coils"/>
    </source>
</evidence>
<proteinExistence type="predicted"/>
<dbReference type="PROSITE" id="PS51741">
    <property type="entry name" value="F_BAR"/>
    <property type="match status" value="1"/>
</dbReference>
<feature type="region of interest" description="Disordered" evidence="6">
    <location>
        <begin position="343"/>
        <end position="495"/>
    </location>
</feature>